<dbReference type="EMBL" id="GBRH01262249">
    <property type="protein sequence ID" value="JAD35646.1"/>
    <property type="molecule type" value="Transcribed_RNA"/>
</dbReference>
<keyword evidence="1" id="KW-1133">Transmembrane helix</keyword>
<keyword evidence="1" id="KW-0812">Transmembrane</keyword>
<protein>
    <submittedName>
        <fullName evidence="2">Uncharacterized protein</fullName>
    </submittedName>
</protein>
<evidence type="ECO:0000256" key="1">
    <source>
        <dbReference type="SAM" id="Phobius"/>
    </source>
</evidence>
<name>A0A0A8ZA31_ARUDO</name>
<feature type="transmembrane region" description="Helical" evidence="1">
    <location>
        <begin position="20"/>
        <end position="44"/>
    </location>
</feature>
<accession>A0A0A8ZA31</accession>
<proteinExistence type="predicted"/>
<dbReference type="AlphaFoldDB" id="A0A0A8ZA31"/>
<sequence>MIGLGQFEVSCSSPTIMLPHFTLLVDSVTPVVPAFLVTFFSSFIKSGH</sequence>
<reference evidence="2" key="1">
    <citation type="submission" date="2014-09" db="EMBL/GenBank/DDBJ databases">
        <authorList>
            <person name="Magalhaes I.L.F."/>
            <person name="Oliveira U."/>
            <person name="Santos F.R."/>
            <person name="Vidigal T.H.D.A."/>
            <person name="Brescovit A.D."/>
            <person name="Santos A.J."/>
        </authorList>
    </citation>
    <scope>NUCLEOTIDE SEQUENCE</scope>
    <source>
        <tissue evidence="2">Shoot tissue taken approximately 20 cm above the soil surface</tissue>
    </source>
</reference>
<evidence type="ECO:0000313" key="2">
    <source>
        <dbReference type="EMBL" id="JAD35646.1"/>
    </source>
</evidence>
<organism evidence="2">
    <name type="scientific">Arundo donax</name>
    <name type="common">Giant reed</name>
    <name type="synonym">Donax arundinaceus</name>
    <dbReference type="NCBI Taxonomy" id="35708"/>
    <lineage>
        <taxon>Eukaryota</taxon>
        <taxon>Viridiplantae</taxon>
        <taxon>Streptophyta</taxon>
        <taxon>Embryophyta</taxon>
        <taxon>Tracheophyta</taxon>
        <taxon>Spermatophyta</taxon>
        <taxon>Magnoliopsida</taxon>
        <taxon>Liliopsida</taxon>
        <taxon>Poales</taxon>
        <taxon>Poaceae</taxon>
        <taxon>PACMAD clade</taxon>
        <taxon>Arundinoideae</taxon>
        <taxon>Arundineae</taxon>
        <taxon>Arundo</taxon>
    </lineage>
</organism>
<keyword evidence="1" id="KW-0472">Membrane</keyword>
<reference evidence="2" key="2">
    <citation type="journal article" date="2015" name="Data Brief">
        <title>Shoot transcriptome of the giant reed, Arundo donax.</title>
        <authorList>
            <person name="Barrero R.A."/>
            <person name="Guerrero F.D."/>
            <person name="Moolhuijzen P."/>
            <person name="Goolsby J.A."/>
            <person name="Tidwell J."/>
            <person name="Bellgard S.E."/>
            <person name="Bellgard M.I."/>
        </authorList>
    </citation>
    <scope>NUCLEOTIDE SEQUENCE</scope>
    <source>
        <tissue evidence="2">Shoot tissue taken approximately 20 cm above the soil surface</tissue>
    </source>
</reference>